<dbReference type="RefSeq" id="WP_145739741.1">
    <property type="nucleotide sequence ID" value="NZ_VIVL01000001.1"/>
</dbReference>
<dbReference type="SUPFAM" id="SSF51556">
    <property type="entry name" value="Metallo-dependent hydrolases"/>
    <property type="match status" value="1"/>
</dbReference>
<dbReference type="GO" id="GO:0016787">
    <property type="term" value="F:hydrolase activity"/>
    <property type="evidence" value="ECO:0007669"/>
    <property type="project" value="UniProtKB-KW"/>
</dbReference>
<name>A0A561CIR5_9BURK</name>
<gene>
    <name evidence="2" type="ORF">FB547_101749</name>
</gene>
<comment type="caution">
    <text evidence="2">The sequence shown here is derived from an EMBL/GenBank/DDBJ whole genome shotgun (WGS) entry which is preliminary data.</text>
</comment>
<dbReference type="Pfam" id="PF04909">
    <property type="entry name" value="Amidohydro_2"/>
    <property type="match status" value="1"/>
</dbReference>
<evidence type="ECO:0000259" key="1">
    <source>
        <dbReference type="Pfam" id="PF04909"/>
    </source>
</evidence>
<dbReference type="PANTHER" id="PTHR35563:SF2">
    <property type="entry name" value="BARREL METAL-DEPENDENT HYDROLASE, PUTATIVE (AFU_ORTHOLOGUE AFUA_1G16240)-RELATED"/>
    <property type="match status" value="1"/>
</dbReference>
<proteinExistence type="predicted"/>
<dbReference type="AlphaFoldDB" id="A0A561CIR5"/>
<dbReference type="OrthoDB" id="9787654at2"/>
<sequence>MMLRGSLPLHSSGVECEAPHSTGRKGPAFSVPAGACDCHVHFFDAKAPFAPGPVLTHGDATVEHYRQLQRRLRIERCVLVQPSGYGRDNQVLLRGLQSLGNSACGVAVIDPSATQSELEVLRAAGVVGVRFNLVQAGASSEQMLEDVARLIRPFGWHIQLHAHPVDLLNLADRLTALPVPVVIDHFARINAEPAMSDRVKAVLLRMMGSGNVWMKMSAPYIASPDSKAYEDLDGFVRHLAAERLDRLVWGTDWPHVTESSKPDDAVLINLLARWLSEDEIRLVLVENAARLYRFAPASFNDR</sequence>
<protein>
    <submittedName>
        <fullName evidence="2">Putative TIM-barrel fold metal-dependent hydrolase</fullName>
    </submittedName>
</protein>
<keyword evidence="2" id="KW-0378">Hydrolase</keyword>
<dbReference type="InterPro" id="IPR052358">
    <property type="entry name" value="Aro_Compnd_Degr_Hydrolases"/>
</dbReference>
<dbReference type="PANTHER" id="PTHR35563">
    <property type="entry name" value="BARREL METAL-DEPENDENT HYDROLASE, PUTATIVE (AFU_ORTHOLOGUE AFUA_1G16240)-RELATED"/>
    <property type="match status" value="1"/>
</dbReference>
<dbReference type="InterPro" id="IPR032466">
    <property type="entry name" value="Metal_Hydrolase"/>
</dbReference>
<accession>A0A561CIR5</accession>
<feature type="domain" description="Amidohydrolase-related" evidence="1">
    <location>
        <begin position="36"/>
        <end position="294"/>
    </location>
</feature>
<dbReference type="InterPro" id="IPR006680">
    <property type="entry name" value="Amidohydro-rel"/>
</dbReference>
<organism evidence="2 3">
    <name type="scientific">Variovorax beijingensis</name>
    <dbReference type="NCBI Taxonomy" id="2496117"/>
    <lineage>
        <taxon>Bacteria</taxon>
        <taxon>Pseudomonadati</taxon>
        <taxon>Pseudomonadota</taxon>
        <taxon>Betaproteobacteria</taxon>
        <taxon>Burkholderiales</taxon>
        <taxon>Comamonadaceae</taxon>
        <taxon>Variovorax</taxon>
    </lineage>
</organism>
<dbReference type="EMBL" id="VIVL01000001">
    <property type="protein sequence ID" value="TWD91079.1"/>
    <property type="molecule type" value="Genomic_DNA"/>
</dbReference>
<dbReference type="Proteomes" id="UP000319722">
    <property type="component" value="Unassembled WGS sequence"/>
</dbReference>
<dbReference type="Gene3D" id="3.20.20.140">
    <property type="entry name" value="Metal-dependent hydrolases"/>
    <property type="match status" value="1"/>
</dbReference>
<evidence type="ECO:0000313" key="3">
    <source>
        <dbReference type="Proteomes" id="UP000319722"/>
    </source>
</evidence>
<reference evidence="2 3" key="1">
    <citation type="submission" date="2019-06" db="EMBL/GenBank/DDBJ databases">
        <title>Sorghum-associated microbial communities from plants grown in Nebraska, USA.</title>
        <authorList>
            <person name="Schachtman D."/>
        </authorList>
    </citation>
    <scope>NUCLEOTIDE SEQUENCE [LARGE SCALE GENOMIC DNA]</scope>
    <source>
        <strain evidence="2 3">T529</strain>
    </source>
</reference>
<evidence type="ECO:0000313" key="2">
    <source>
        <dbReference type="EMBL" id="TWD91079.1"/>
    </source>
</evidence>